<dbReference type="VEuPathDB" id="FungiDB:FOXG_07041"/>
<reference evidence="3" key="2">
    <citation type="submission" date="2025-08" db="UniProtKB">
        <authorList>
            <consortium name="EnsemblFungi"/>
        </authorList>
    </citation>
    <scope>IDENTIFICATION</scope>
    <source>
        <strain evidence="3">4287 / CBS 123668 / FGSC 9935 / NRRL 34936</strain>
    </source>
</reference>
<reference evidence="4" key="1">
    <citation type="journal article" date="2012" name="Mol. Plant Microbe Interact.">
        <title>A highly conserved effector in Fusarium oxysporum is required for full virulence on Arabidopsis.</title>
        <authorList>
            <person name="Thatcher L.F."/>
            <person name="Gardiner D.M."/>
            <person name="Kazan K."/>
            <person name="Manners J."/>
        </authorList>
    </citation>
    <scope>NUCLEOTIDE SEQUENCE [LARGE SCALE GENOMIC DNA]</scope>
    <source>
        <strain evidence="4">Fo5176</strain>
    </source>
</reference>
<feature type="compositionally biased region" description="Basic and acidic residues" evidence="2">
    <location>
        <begin position="429"/>
        <end position="439"/>
    </location>
</feature>
<feature type="region of interest" description="Disordered" evidence="2">
    <location>
        <begin position="424"/>
        <end position="588"/>
    </location>
</feature>
<dbReference type="Proteomes" id="UP000002489">
    <property type="component" value="Unassembled WGS sequence"/>
</dbReference>
<dbReference type="EnsemblFungi" id="FOXG_07041T0">
    <property type="protein sequence ID" value="FOXG_07041P0"/>
    <property type="gene ID" value="FOXG_07041"/>
</dbReference>
<sequence>MSGKFCDLLSSLMVHPCWEENIDSLALALRWTVICRLDSRSAWAVDVKFSCSVIQRIFDKIKDHQGESLNISYHEMHKAERDRASGRDEPSSTLSDILYEVGEAVPKENTVRPKADPKYNSVFGWSVLPVTVWDLKVLTKVVNSMDFKPEWNYSVEDALNAWKVENSGPELPQQDRLSVIYMHSQKSVFRHLRLVDRQLTSVQGTEEANDDENQGSDPFSSSDDNGSQLDTSSHHQRRRRAVVDDSSDKESESVSETTGPLPKLLRRHAVTNVEGDDSAPVRSSDSDLPFEPLPDLEGEEDDDDMTGTVDDGANLDFGEFLPQATNEPDEFRPRGPTLAESLPPQPPASPIYASLREKKMLSELSELRKENRELREGQKKLRGLFADGVKRQNEVIAESRDLMLQAQKEQKELMLNMQKQFESMQSELSELRQAKEAPNRGDNVQRPPEVTVTSDSAPKSPELGTIRSALHNDVMSLEEATVVEPMDEDIPPEQAVPKEKTLEPETSERPGEPVQERRSEPVTTKPNPLKEGEDRTHVASQLSEPSHQTMDPRTIVKISSQNLTKDSLRGLAKRPDKKERRIGSMTGLASAQAPILSVQRSIFMTPRSELLKMWKKTE</sequence>
<feature type="compositionally biased region" description="Basic and acidic residues" evidence="2">
    <location>
        <begin position="241"/>
        <end position="252"/>
    </location>
</feature>
<organism evidence="3 4">
    <name type="scientific">Fusarium oxysporum (strain Fo5176)</name>
    <name type="common">Fusarium vascular wilt</name>
    <dbReference type="NCBI Taxonomy" id="660025"/>
    <lineage>
        <taxon>Eukaryota</taxon>
        <taxon>Fungi</taxon>
        <taxon>Dikarya</taxon>
        <taxon>Ascomycota</taxon>
        <taxon>Pezizomycotina</taxon>
        <taxon>Sordariomycetes</taxon>
        <taxon>Hypocreomycetidae</taxon>
        <taxon>Hypocreales</taxon>
        <taxon>Nectriaceae</taxon>
        <taxon>Fusarium</taxon>
        <taxon>Fusarium oxysporum species complex</taxon>
    </lineage>
</organism>
<accession>A0A0D2XST9</accession>
<feature type="compositionally biased region" description="Basic and acidic residues" evidence="2">
    <location>
        <begin position="496"/>
        <end position="520"/>
    </location>
</feature>
<feature type="region of interest" description="Disordered" evidence="2">
    <location>
        <begin position="201"/>
        <end position="351"/>
    </location>
</feature>
<dbReference type="AlphaFoldDB" id="A0A0D2XST9"/>
<gene>
    <name evidence="3" type="primary">28948801</name>
</gene>
<feature type="coiled-coil region" evidence="1">
    <location>
        <begin position="357"/>
        <end position="384"/>
    </location>
</feature>
<evidence type="ECO:0000256" key="2">
    <source>
        <dbReference type="SAM" id="MobiDB-lite"/>
    </source>
</evidence>
<evidence type="ECO:0000256" key="1">
    <source>
        <dbReference type="SAM" id="Coils"/>
    </source>
</evidence>
<feature type="compositionally biased region" description="Basic and acidic residues" evidence="2">
    <location>
        <begin position="528"/>
        <end position="537"/>
    </location>
</feature>
<feature type="compositionally biased region" description="Acidic residues" evidence="2">
    <location>
        <begin position="294"/>
        <end position="305"/>
    </location>
</feature>
<name>A0A0D2XST9_FUSOF</name>
<protein>
    <submittedName>
        <fullName evidence="3">Uncharacterized protein</fullName>
    </submittedName>
</protein>
<feature type="compositionally biased region" description="Polar residues" evidence="2">
    <location>
        <begin position="215"/>
        <end position="231"/>
    </location>
</feature>
<feature type="compositionally biased region" description="Basic and acidic residues" evidence="2">
    <location>
        <begin position="573"/>
        <end position="582"/>
    </location>
</feature>
<feature type="compositionally biased region" description="Polar residues" evidence="2">
    <location>
        <begin position="538"/>
        <end position="565"/>
    </location>
</feature>
<evidence type="ECO:0000313" key="3">
    <source>
        <dbReference type="EnsemblFungi" id="FOXG_07041P0"/>
    </source>
</evidence>
<keyword evidence="1" id="KW-0175">Coiled coil</keyword>
<evidence type="ECO:0000313" key="4">
    <source>
        <dbReference type="Proteomes" id="UP000002489"/>
    </source>
</evidence>
<proteinExistence type="predicted"/>